<keyword evidence="6" id="KW-0997">Cell inner membrane</keyword>
<dbReference type="GO" id="GO:0046914">
    <property type="term" value="F:transition metal ion binding"/>
    <property type="evidence" value="ECO:0007669"/>
    <property type="project" value="InterPro"/>
</dbReference>
<dbReference type="InterPro" id="IPR008988">
    <property type="entry name" value="Transcriptional_repressor_C"/>
</dbReference>
<dbReference type="NCBIfam" id="TIGR00437">
    <property type="entry name" value="feoB"/>
    <property type="match status" value="1"/>
</dbReference>
<gene>
    <name evidence="20" type="primary">feoB</name>
    <name evidence="20" type="ORF">EBB54_25370</name>
</gene>
<evidence type="ECO:0000256" key="10">
    <source>
        <dbReference type="ARBA" id="ARBA00023004"/>
    </source>
</evidence>
<feature type="domain" description="FeoB-type G" evidence="19">
    <location>
        <begin position="158"/>
        <end position="319"/>
    </location>
</feature>
<evidence type="ECO:0000256" key="7">
    <source>
        <dbReference type="ARBA" id="ARBA00022692"/>
    </source>
</evidence>
<keyword evidence="12 15" id="KW-0342">GTP-binding</keyword>
<keyword evidence="21" id="KW-1185">Reference proteome</keyword>
<dbReference type="GO" id="GO:0005525">
    <property type="term" value="F:GTP binding"/>
    <property type="evidence" value="ECO:0007669"/>
    <property type="project" value="UniProtKB-KW"/>
</dbReference>
<keyword evidence="8 15" id="KW-0547">Nucleotide-binding</keyword>
<dbReference type="InterPro" id="IPR030389">
    <property type="entry name" value="G_FEOB_dom"/>
</dbReference>
<dbReference type="InterPro" id="IPR027417">
    <property type="entry name" value="P-loop_NTPase"/>
</dbReference>
<evidence type="ECO:0000256" key="15">
    <source>
        <dbReference type="PIRSR" id="PIRSR603373-1"/>
    </source>
</evidence>
<evidence type="ECO:0000256" key="3">
    <source>
        <dbReference type="ARBA" id="ARBA00022448"/>
    </source>
</evidence>
<evidence type="ECO:0000256" key="16">
    <source>
        <dbReference type="PIRSR" id="PIRSR603373-2"/>
    </source>
</evidence>
<keyword evidence="3 17" id="KW-0813">Transport</keyword>
<feature type="binding site" evidence="15">
    <location>
        <begin position="270"/>
        <end position="273"/>
    </location>
    <ligand>
        <name>GTP</name>
        <dbReference type="ChEBI" id="CHEBI:37565"/>
        <label>1</label>
    </ligand>
</feature>
<dbReference type="Pfam" id="PF07670">
    <property type="entry name" value="Gate"/>
    <property type="match status" value="2"/>
</dbReference>
<dbReference type="InterPro" id="IPR038157">
    <property type="entry name" value="FeoA_core_dom"/>
</dbReference>
<sequence length="826" mass="90378">MSSFTLRLRHVILGKQKQLPNRERAAVYGKAADGAERGTEEIMTLKELPIGKKATITTVGGEGALRQHFLDMGVIPGTEIVLIKYAPLGDPMEFMIHGYELTLRLADAEKIEIRDVRDQEPETEERTRKKPRIEHPGLGEGGRYHEKGTEHPLPDSALLTFALAGNQNCGKTTLFNQLTGSNQHVGNFPGVTVDRKDGVIKGHCNTLITDLPGIYSMSPYSGEEMVTREFVLKEHPKGIINIVDATNIERNLYLTMQLMELDIPIVLALNMMDEVRGNGGSIQINEMEAMLGISVVPVSAVKNEGTDELVNHALHVAKYQERPGRIDFCREDQRGGAVHRCLHGIMHLIEDHARQAEIPVRFAASKLAEGDAQIQDSLGLDQNEKEMLEHIICQMEKESGMDRAAAIADMRFSFIQEVCDATVIKPRESKEHARSAKLDKVLTGKYTALPVFIGIMGLVFWLTFNVIGAWLQDILDQGITWLAELAESALTAADVNEVLHSLIIDGIFNGVGSVLSFLPIIVILFFFLSMMEDSGYIARVAFVMDKLLRKMGLSGRSIVPMLVGFGCTVPGVMATRTLPSERDRKMTILLTPFMSCSAKLPIYGFFTAVFFPEHAALVMIGLYVLGILLGIVSALLLKKTMFKGEPVPFVMELPNYRMPGMKNVGHLLWDKAKDFLQRAFTVIFIATIVIWFLQTFDFGLNIVDNSHDSMLAALAGLLAPVLRPLGIGDWRISTALITGFMAKESVVATLSVLFGSTEAIAGALTPLAAASLLVFCLLYTPCVAAIASVKRELGGKWAAGVVLGQCAVAWAAAGVVRLIGVVLGLG</sequence>
<dbReference type="InterPro" id="IPR007167">
    <property type="entry name" value="Fe-transptr_FeoA-like"/>
</dbReference>
<feature type="binding site" evidence="15">
    <location>
        <begin position="190"/>
        <end position="194"/>
    </location>
    <ligand>
        <name>GTP</name>
        <dbReference type="ChEBI" id="CHEBI:37565"/>
        <label>1</label>
    </ligand>
</feature>
<feature type="binding site" evidence="16">
    <location>
        <position position="176"/>
    </location>
    <ligand>
        <name>Mg(2+)</name>
        <dbReference type="ChEBI" id="CHEBI:18420"/>
        <label>2</label>
    </ligand>
</feature>
<feature type="transmembrane region" description="Helical" evidence="17">
    <location>
        <begin position="507"/>
        <end position="528"/>
    </location>
</feature>
<feature type="region of interest" description="Disordered" evidence="18">
    <location>
        <begin position="115"/>
        <end position="150"/>
    </location>
</feature>
<organism evidence="20 21">
    <name type="scientific">Schaedlerella arabinosiphila</name>
    <dbReference type="NCBI Taxonomy" id="2044587"/>
    <lineage>
        <taxon>Bacteria</taxon>
        <taxon>Bacillati</taxon>
        <taxon>Bacillota</taxon>
        <taxon>Clostridia</taxon>
        <taxon>Lachnospirales</taxon>
        <taxon>Lachnospiraceae</taxon>
        <taxon>Schaedlerella</taxon>
    </lineage>
</organism>
<dbReference type="Gene3D" id="3.40.50.300">
    <property type="entry name" value="P-loop containing nucleotide triphosphate hydrolases"/>
    <property type="match status" value="1"/>
</dbReference>
<keyword evidence="4" id="KW-1003">Cell membrane</keyword>
<dbReference type="SUPFAM" id="SSF50037">
    <property type="entry name" value="C-terminal domain of transcriptional repressors"/>
    <property type="match status" value="1"/>
</dbReference>
<dbReference type="EMBL" id="RHJS01000002">
    <property type="protein sequence ID" value="RRK34289.1"/>
    <property type="molecule type" value="Genomic_DNA"/>
</dbReference>
<reference evidence="20" key="1">
    <citation type="submission" date="2018-10" db="EMBL/GenBank/DDBJ databases">
        <title>Schaedlerella arabinophila gen. nov. sp. nov., isolated from the mouse intestinal tract and comparative analysis with the genome of the closely related altered Schaedler flora strain ASF502.</title>
        <authorList>
            <person name="Miyake S."/>
            <person name="Soh M."/>
            <person name="Seedorf H."/>
        </authorList>
    </citation>
    <scope>NUCLEOTIDE SEQUENCE [LARGE SCALE GENOMIC DNA]</scope>
    <source>
        <strain evidence="20">DSM 106076</strain>
    </source>
</reference>
<feature type="binding site" evidence="16">
    <location>
        <position position="179"/>
    </location>
    <ligand>
        <name>Mg(2+)</name>
        <dbReference type="ChEBI" id="CHEBI:18420"/>
        <label>2</label>
    </ligand>
</feature>
<dbReference type="AlphaFoldDB" id="A0A426DNB9"/>
<feature type="transmembrane region" description="Helical" evidence="17">
    <location>
        <begin position="448"/>
        <end position="471"/>
    </location>
</feature>
<proteinExistence type="inferred from homology"/>
<evidence type="ECO:0000256" key="13">
    <source>
        <dbReference type="ARBA" id="ARBA00023136"/>
    </source>
</evidence>
<evidence type="ECO:0000256" key="18">
    <source>
        <dbReference type="SAM" id="MobiDB-lite"/>
    </source>
</evidence>
<evidence type="ECO:0000256" key="2">
    <source>
        <dbReference type="ARBA" id="ARBA00004429"/>
    </source>
</evidence>
<dbReference type="SUPFAM" id="SSF52540">
    <property type="entry name" value="P-loop containing nucleoside triphosphate hydrolases"/>
    <property type="match status" value="1"/>
</dbReference>
<evidence type="ECO:0000256" key="11">
    <source>
        <dbReference type="ARBA" id="ARBA00023065"/>
    </source>
</evidence>
<keyword evidence="5 17" id="KW-0410">Iron transport</keyword>
<dbReference type="FunFam" id="3.40.50.300:FF:000426">
    <property type="entry name" value="Ferrous iron transport protein B"/>
    <property type="match status" value="1"/>
</dbReference>
<feature type="binding site" evidence="15">
    <location>
        <begin position="210"/>
        <end position="213"/>
    </location>
    <ligand>
        <name>GTP</name>
        <dbReference type="ChEBI" id="CHEBI:37565"/>
        <label>1</label>
    </ligand>
</feature>
<keyword evidence="16" id="KW-0460">Magnesium</keyword>
<dbReference type="InterPro" id="IPR003373">
    <property type="entry name" value="Fe2_transport_prot-B"/>
</dbReference>
<dbReference type="Gene3D" id="1.10.287.1770">
    <property type="match status" value="1"/>
</dbReference>
<comment type="caution">
    <text evidence="20">The sequence shown here is derived from an EMBL/GenBank/DDBJ whole genome shotgun (WGS) entry which is preliminary data.</text>
</comment>
<evidence type="ECO:0000313" key="21">
    <source>
        <dbReference type="Proteomes" id="UP000274920"/>
    </source>
</evidence>
<keyword evidence="9 17" id="KW-1133">Transmembrane helix</keyword>
<evidence type="ECO:0000256" key="5">
    <source>
        <dbReference type="ARBA" id="ARBA00022496"/>
    </source>
</evidence>
<feature type="transmembrane region" description="Helical" evidence="17">
    <location>
        <begin position="801"/>
        <end position="825"/>
    </location>
</feature>
<keyword evidence="7 17" id="KW-0812">Transmembrane</keyword>
<dbReference type="Pfam" id="PF07664">
    <property type="entry name" value="FeoB_C"/>
    <property type="match status" value="1"/>
</dbReference>
<dbReference type="InterPro" id="IPR011640">
    <property type="entry name" value="Fe2_transport_prot_B_C"/>
</dbReference>
<dbReference type="InterPro" id="IPR011642">
    <property type="entry name" value="Gate_dom"/>
</dbReference>
<feature type="transmembrane region" description="Helical" evidence="17">
    <location>
        <begin position="617"/>
        <end position="637"/>
    </location>
</feature>
<evidence type="ECO:0000313" key="20">
    <source>
        <dbReference type="EMBL" id="RRK34289.1"/>
    </source>
</evidence>
<keyword evidence="11" id="KW-0406">Ion transport</keyword>
<dbReference type="SMART" id="SM00899">
    <property type="entry name" value="FeoA"/>
    <property type="match status" value="1"/>
</dbReference>
<dbReference type="InterPro" id="IPR041069">
    <property type="entry name" value="FeoB_Cyto"/>
</dbReference>
<dbReference type="Pfam" id="PF02421">
    <property type="entry name" value="FeoB_N"/>
    <property type="match status" value="1"/>
</dbReference>
<dbReference type="PANTHER" id="PTHR43185:SF1">
    <property type="entry name" value="FE(2+) TRANSPORTER FEOB"/>
    <property type="match status" value="1"/>
</dbReference>
<dbReference type="GO" id="GO:0015093">
    <property type="term" value="F:ferrous iron transmembrane transporter activity"/>
    <property type="evidence" value="ECO:0007669"/>
    <property type="project" value="UniProtKB-UniRule"/>
</dbReference>
<dbReference type="Gene3D" id="2.30.30.90">
    <property type="match status" value="1"/>
</dbReference>
<evidence type="ECO:0000256" key="14">
    <source>
        <dbReference type="NCBIfam" id="TIGR00437"/>
    </source>
</evidence>
<keyword evidence="16" id="KW-0479">Metal-binding</keyword>
<feature type="binding site" evidence="15">
    <location>
        <begin position="165"/>
        <end position="172"/>
    </location>
    <ligand>
        <name>GTP</name>
        <dbReference type="ChEBI" id="CHEBI:37565"/>
        <label>1</label>
    </ligand>
</feature>
<evidence type="ECO:0000256" key="6">
    <source>
        <dbReference type="ARBA" id="ARBA00022519"/>
    </source>
</evidence>
<evidence type="ECO:0000256" key="9">
    <source>
        <dbReference type="ARBA" id="ARBA00022989"/>
    </source>
</evidence>
<evidence type="ECO:0000259" key="19">
    <source>
        <dbReference type="PROSITE" id="PS51711"/>
    </source>
</evidence>
<comment type="function">
    <text evidence="1 17">Probable transporter of a GTP-driven Fe(2+) uptake system.</text>
</comment>
<feature type="binding site" evidence="16">
    <location>
        <position position="180"/>
    </location>
    <ligand>
        <name>Mg(2+)</name>
        <dbReference type="ChEBI" id="CHEBI:18420"/>
        <label>2</label>
    </ligand>
</feature>
<evidence type="ECO:0000256" key="8">
    <source>
        <dbReference type="ARBA" id="ARBA00022741"/>
    </source>
</evidence>
<dbReference type="Pfam" id="PF17910">
    <property type="entry name" value="FeoB_Cyto"/>
    <property type="match status" value="1"/>
</dbReference>
<comment type="subcellular location">
    <subcellularLocation>
        <location evidence="2">Cell inner membrane</location>
        <topology evidence="2">Multi-pass membrane protein</topology>
    </subcellularLocation>
    <subcellularLocation>
        <location evidence="17">Cell membrane</location>
        <topology evidence="17">Multi-pass membrane protein</topology>
    </subcellularLocation>
</comment>
<dbReference type="Pfam" id="PF04023">
    <property type="entry name" value="FeoA"/>
    <property type="match status" value="1"/>
</dbReference>
<keyword evidence="13 17" id="KW-0472">Membrane</keyword>
<feature type="transmembrane region" description="Helical" evidence="17">
    <location>
        <begin position="557"/>
        <end position="575"/>
    </location>
</feature>
<dbReference type="InterPro" id="IPR050860">
    <property type="entry name" value="FeoB_GTPase"/>
</dbReference>
<feature type="transmembrane region" description="Helical" evidence="17">
    <location>
        <begin position="767"/>
        <end position="789"/>
    </location>
</feature>
<dbReference type="Proteomes" id="UP000274920">
    <property type="component" value="Unassembled WGS sequence"/>
</dbReference>
<evidence type="ECO:0000256" key="4">
    <source>
        <dbReference type="ARBA" id="ARBA00022475"/>
    </source>
</evidence>
<dbReference type="PANTHER" id="PTHR43185">
    <property type="entry name" value="FERROUS IRON TRANSPORT PROTEIN B"/>
    <property type="match status" value="1"/>
</dbReference>
<feature type="transmembrane region" description="Helical" evidence="17">
    <location>
        <begin position="587"/>
        <end position="611"/>
    </location>
</feature>
<name>A0A426DNB9_9FIRM</name>
<accession>A0A426DNB9</accession>
<evidence type="ECO:0000256" key="12">
    <source>
        <dbReference type="ARBA" id="ARBA00023134"/>
    </source>
</evidence>
<protein>
    <recommendedName>
        <fullName evidence="14 17">Ferrous iron transport protein B</fullName>
    </recommendedName>
</protein>
<keyword evidence="10 17" id="KW-0408">Iron</keyword>
<dbReference type="CDD" id="cd01879">
    <property type="entry name" value="FeoB"/>
    <property type="match status" value="1"/>
</dbReference>
<dbReference type="GO" id="GO:0005886">
    <property type="term" value="C:plasma membrane"/>
    <property type="evidence" value="ECO:0007669"/>
    <property type="project" value="UniProtKB-SubCell"/>
</dbReference>
<dbReference type="PROSITE" id="PS51711">
    <property type="entry name" value="G_FEOB"/>
    <property type="match status" value="1"/>
</dbReference>
<evidence type="ECO:0000256" key="1">
    <source>
        <dbReference type="ARBA" id="ARBA00003926"/>
    </source>
</evidence>
<evidence type="ECO:0000256" key="17">
    <source>
        <dbReference type="RuleBase" id="RU362098"/>
    </source>
</evidence>
<comment type="similarity">
    <text evidence="17">Belongs to the TRAFAC class TrmE-Era-EngA-EngB-Septin-like GTPase superfamily. FeoB GTPase (TC 9.A.8) family.</text>
</comment>
<feature type="transmembrane region" description="Helical" evidence="17">
    <location>
        <begin position="734"/>
        <end position="755"/>
    </location>
</feature>
<feature type="transmembrane region" description="Helical" evidence="17">
    <location>
        <begin position="675"/>
        <end position="693"/>
    </location>
</feature>